<dbReference type="PROSITE" id="PS50931">
    <property type="entry name" value="HTH_LYSR"/>
    <property type="match status" value="1"/>
</dbReference>
<sequence>MAPLPPLETLRVFEVACRHGSYSEAARELHVTHSAVSQRIRQLEEELGLTLFERQGTGWCRRRPDCGCRPASRARFQN</sequence>
<dbReference type="Pfam" id="PF00126">
    <property type="entry name" value="HTH_1"/>
    <property type="match status" value="1"/>
</dbReference>
<dbReference type="Gene3D" id="1.10.10.10">
    <property type="entry name" value="Winged helix-like DNA-binding domain superfamily/Winged helix DNA-binding domain"/>
    <property type="match status" value="1"/>
</dbReference>
<dbReference type="InterPro" id="IPR058163">
    <property type="entry name" value="LysR-type_TF_proteobact-type"/>
</dbReference>
<dbReference type="PRINTS" id="PR00039">
    <property type="entry name" value="HTHLYSR"/>
</dbReference>
<comment type="similarity">
    <text evidence="1">Belongs to the LysR transcriptional regulatory family.</text>
</comment>
<feature type="domain" description="HTH lysR-type" evidence="2">
    <location>
        <begin position="5"/>
        <end position="60"/>
    </location>
</feature>
<dbReference type="EMBL" id="JAGEPA010000001">
    <property type="protein sequence ID" value="MBO1429745.1"/>
    <property type="molecule type" value="Genomic_DNA"/>
</dbReference>
<dbReference type="SUPFAM" id="SSF46785">
    <property type="entry name" value="Winged helix' DNA-binding domain"/>
    <property type="match status" value="1"/>
</dbReference>
<organism evidence="3 4">
    <name type="scientific">Bradyrhizobium quebecense</name>
    <dbReference type="NCBI Taxonomy" id="2748629"/>
    <lineage>
        <taxon>Bacteria</taxon>
        <taxon>Pseudomonadati</taxon>
        <taxon>Pseudomonadota</taxon>
        <taxon>Alphaproteobacteria</taxon>
        <taxon>Hyphomicrobiales</taxon>
        <taxon>Nitrobacteraceae</taxon>
        <taxon>Bradyrhizobium</taxon>
    </lineage>
</organism>
<dbReference type="PANTHER" id="PTHR30537">
    <property type="entry name" value="HTH-TYPE TRANSCRIPTIONAL REGULATOR"/>
    <property type="match status" value="1"/>
</dbReference>
<name>A0ABS3ME75_9BRAD</name>
<accession>A0ABS3ME75</accession>
<protein>
    <submittedName>
        <fullName evidence="3">LysR family transcriptional regulator</fullName>
    </submittedName>
</protein>
<evidence type="ECO:0000259" key="2">
    <source>
        <dbReference type="PROSITE" id="PS50931"/>
    </source>
</evidence>
<dbReference type="InterPro" id="IPR000847">
    <property type="entry name" value="LysR_HTH_N"/>
</dbReference>
<dbReference type="Proteomes" id="UP000692816">
    <property type="component" value="Unassembled WGS sequence"/>
</dbReference>
<reference evidence="3" key="1">
    <citation type="journal article" date="2021" name="Int. J. Syst. Evol. Microbiol.">
        <title>Bradyrhizobium septentrionale sp. nov. (sv. septentrionale) and Bradyrhizobium quebecense sp. nov. (sv. septentrionale) associated with legumes native to Canada possess rearranged symbiosis genes and numerous insertion sequences.</title>
        <authorList>
            <person name="Bromfield E.S.P."/>
            <person name="Cloutier S."/>
        </authorList>
    </citation>
    <scope>NUCLEOTIDE SEQUENCE</scope>
    <source>
        <strain evidence="3">12S5</strain>
    </source>
</reference>
<comment type="caution">
    <text evidence="3">The sequence shown here is derived from an EMBL/GenBank/DDBJ whole genome shotgun (WGS) entry which is preliminary data.</text>
</comment>
<evidence type="ECO:0000313" key="4">
    <source>
        <dbReference type="Proteomes" id="UP000692816"/>
    </source>
</evidence>
<dbReference type="RefSeq" id="WP_207832178.1">
    <property type="nucleotide sequence ID" value="NZ_CP088282.1"/>
</dbReference>
<keyword evidence="4" id="KW-1185">Reference proteome</keyword>
<dbReference type="InterPro" id="IPR036388">
    <property type="entry name" value="WH-like_DNA-bd_sf"/>
</dbReference>
<dbReference type="InterPro" id="IPR036390">
    <property type="entry name" value="WH_DNA-bd_sf"/>
</dbReference>
<dbReference type="PANTHER" id="PTHR30537:SF74">
    <property type="entry name" value="HTH-TYPE TRANSCRIPTIONAL REGULATOR TRPI"/>
    <property type="match status" value="1"/>
</dbReference>
<evidence type="ECO:0000313" key="3">
    <source>
        <dbReference type="EMBL" id="MBO1429745.1"/>
    </source>
</evidence>
<evidence type="ECO:0000256" key="1">
    <source>
        <dbReference type="ARBA" id="ARBA00009437"/>
    </source>
</evidence>
<gene>
    <name evidence="3" type="ORF">J4P68_09900</name>
</gene>
<proteinExistence type="inferred from homology"/>